<evidence type="ECO:0000313" key="3">
    <source>
        <dbReference type="Proteomes" id="UP001500427"/>
    </source>
</evidence>
<dbReference type="Pfam" id="PF01738">
    <property type="entry name" value="DLH"/>
    <property type="match status" value="1"/>
</dbReference>
<name>A0ABP9JKT6_9MICO</name>
<dbReference type="InterPro" id="IPR029058">
    <property type="entry name" value="AB_hydrolase_fold"/>
</dbReference>
<evidence type="ECO:0000313" key="2">
    <source>
        <dbReference type="EMBL" id="GAA5035235.1"/>
    </source>
</evidence>
<sequence>MSAETDVTAYDTPTRTHARLVDTTTPRRPRGVALVLHGGAARQRPTRVSPTQLSVLRMVPVAGRLAVAGRGELAVQRLLNSSRGWDAEQTPVDDVRWALRQVAERWGADVPVCLVGHSLGGRAALLAAGADQVVSAVALNPWLHPTEGRIDLTGRDVLLVHGDEDRVAPRANAAAVARDLARTARVGFVTVSGAKHAMLRRGHVFERLAADFAVSTLLHRPATGTVARVLAGEGWLDA</sequence>
<comment type="caution">
    <text evidence="2">The sequence shown here is derived from an EMBL/GenBank/DDBJ whole genome shotgun (WGS) entry which is preliminary data.</text>
</comment>
<dbReference type="Gene3D" id="3.40.50.1820">
    <property type="entry name" value="alpha/beta hydrolase"/>
    <property type="match status" value="1"/>
</dbReference>
<dbReference type="InterPro" id="IPR002925">
    <property type="entry name" value="Dienelactn_hydro"/>
</dbReference>
<organism evidence="2 3">
    <name type="scientific">Terrabacter aeriphilus</name>
    <dbReference type="NCBI Taxonomy" id="515662"/>
    <lineage>
        <taxon>Bacteria</taxon>
        <taxon>Bacillati</taxon>
        <taxon>Actinomycetota</taxon>
        <taxon>Actinomycetes</taxon>
        <taxon>Micrococcales</taxon>
        <taxon>Intrasporangiaceae</taxon>
        <taxon>Terrabacter</taxon>
    </lineage>
</organism>
<reference evidence="3" key="1">
    <citation type="journal article" date="2019" name="Int. J. Syst. Evol. Microbiol.">
        <title>The Global Catalogue of Microorganisms (GCM) 10K type strain sequencing project: providing services to taxonomists for standard genome sequencing and annotation.</title>
        <authorList>
            <consortium name="The Broad Institute Genomics Platform"/>
            <consortium name="The Broad Institute Genome Sequencing Center for Infectious Disease"/>
            <person name="Wu L."/>
            <person name="Ma J."/>
        </authorList>
    </citation>
    <scope>NUCLEOTIDE SEQUENCE [LARGE SCALE GENOMIC DNA]</scope>
    <source>
        <strain evidence="3">JCM 17687</strain>
    </source>
</reference>
<dbReference type="SUPFAM" id="SSF53474">
    <property type="entry name" value="alpha/beta-Hydrolases"/>
    <property type="match status" value="1"/>
</dbReference>
<gene>
    <name evidence="2" type="ORF">GCM10023258_36900</name>
</gene>
<accession>A0ABP9JKT6</accession>
<evidence type="ECO:0000259" key="1">
    <source>
        <dbReference type="Pfam" id="PF01738"/>
    </source>
</evidence>
<dbReference type="Proteomes" id="UP001500427">
    <property type="component" value="Unassembled WGS sequence"/>
</dbReference>
<keyword evidence="2" id="KW-0378">Hydrolase</keyword>
<dbReference type="RefSeq" id="WP_345508992.1">
    <property type="nucleotide sequence ID" value="NZ_BAABIW010000027.1"/>
</dbReference>
<keyword evidence="3" id="KW-1185">Reference proteome</keyword>
<feature type="domain" description="Dienelactone hydrolase" evidence="1">
    <location>
        <begin position="92"/>
        <end position="202"/>
    </location>
</feature>
<dbReference type="GO" id="GO:0016787">
    <property type="term" value="F:hydrolase activity"/>
    <property type="evidence" value="ECO:0007669"/>
    <property type="project" value="UniProtKB-KW"/>
</dbReference>
<proteinExistence type="predicted"/>
<dbReference type="EMBL" id="BAABIW010000027">
    <property type="protein sequence ID" value="GAA5035235.1"/>
    <property type="molecule type" value="Genomic_DNA"/>
</dbReference>
<protein>
    <submittedName>
        <fullName evidence="2">Alpha/beta hydrolase</fullName>
    </submittedName>
</protein>